<keyword evidence="14" id="KW-0238">DNA-binding</keyword>
<evidence type="ECO:0000256" key="16">
    <source>
        <dbReference type="ARBA" id="ARBA00023204"/>
    </source>
</evidence>
<evidence type="ECO:0000256" key="19">
    <source>
        <dbReference type="ARBA" id="ARBA00029943"/>
    </source>
</evidence>
<keyword evidence="5" id="KW-0548">Nucleotidyltransferase</keyword>
<dbReference type="Gene3D" id="3.30.1490.70">
    <property type="match status" value="1"/>
</dbReference>
<dbReference type="NCBIfam" id="TIGR02777">
    <property type="entry name" value="LigD_PE_dom"/>
    <property type="match status" value="1"/>
</dbReference>
<keyword evidence="9" id="KW-0227">DNA damage</keyword>
<keyword evidence="11" id="KW-0269">Exonuclease</keyword>
<evidence type="ECO:0000256" key="4">
    <source>
        <dbReference type="ARBA" id="ARBA00022679"/>
    </source>
</evidence>
<comment type="caution">
    <text evidence="23">The sequence shown here is derived from an EMBL/GenBank/DDBJ whole genome shotgun (WGS) entry which is preliminary data.</text>
</comment>
<evidence type="ECO:0000256" key="9">
    <source>
        <dbReference type="ARBA" id="ARBA00022763"/>
    </source>
</evidence>
<dbReference type="NCBIfam" id="TIGR02779">
    <property type="entry name" value="NHEJ_ligase_lig"/>
    <property type="match status" value="1"/>
</dbReference>
<keyword evidence="12" id="KW-0067">ATP-binding</keyword>
<dbReference type="EC" id="6.5.1.1" evidence="2"/>
<feature type="compositionally biased region" description="Basic and acidic residues" evidence="21">
    <location>
        <begin position="526"/>
        <end position="541"/>
    </location>
</feature>
<keyword evidence="10" id="KW-0378">Hydrolase</keyword>
<dbReference type="InterPro" id="IPR012340">
    <property type="entry name" value="NA-bd_OB-fold"/>
</dbReference>
<organism evidence="23 24">
    <name type="scientific">Dyella jejuensis</name>
    <dbReference type="NCBI Taxonomy" id="1432009"/>
    <lineage>
        <taxon>Bacteria</taxon>
        <taxon>Pseudomonadati</taxon>
        <taxon>Pseudomonadota</taxon>
        <taxon>Gammaproteobacteria</taxon>
        <taxon>Lysobacterales</taxon>
        <taxon>Rhodanobacteraceae</taxon>
        <taxon>Dyella</taxon>
    </lineage>
</organism>
<dbReference type="InterPro" id="IPR014144">
    <property type="entry name" value="LigD_PE_domain"/>
</dbReference>
<keyword evidence="8" id="KW-0547">Nucleotide-binding</keyword>
<keyword evidence="3 23" id="KW-0436">Ligase</keyword>
<dbReference type="CDD" id="cd07906">
    <property type="entry name" value="Adenylation_DNA_ligase_LigD_LigC"/>
    <property type="match status" value="1"/>
</dbReference>
<evidence type="ECO:0000313" key="23">
    <source>
        <dbReference type="EMBL" id="MFK2901814.1"/>
    </source>
</evidence>
<dbReference type="InterPro" id="IPR012310">
    <property type="entry name" value="DNA_ligase_ATP-dep_cent"/>
</dbReference>
<feature type="region of interest" description="Disordered" evidence="21">
    <location>
        <begin position="526"/>
        <end position="573"/>
    </location>
</feature>
<evidence type="ECO:0000256" key="18">
    <source>
        <dbReference type="ARBA" id="ARBA00023268"/>
    </source>
</evidence>
<dbReference type="PANTHER" id="PTHR42705:SF2">
    <property type="entry name" value="BIFUNCTIONAL NON-HOMOLOGOUS END JOINING PROTEIN LIGD"/>
    <property type="match status" value="1"/>
</dbReference>
<dbReference type="CDD" id="cd07971">
    <property type="entry name" value="OBF_DNA_ligase_LigD"/>
    <property type="match status" value="1"/>
</dbReference>
<evidence type="ECO:0000259" key="22">
    <source>
        <dbReference type="PROSITE" id="PS50160"/>
    </source>
</evidence>
<sequence>MTLREYQRKRRFESTKEPKPDAAVPEGKRALFVVQLHHASRRHFDFRLQVGNVLKSWAVPKGPSYNPEVKRLAVEVEDHPVAYADFEGDIEEGYGKGHVDQFDLGVWSSAGDPLAQLEKGHLHFELFGKRLKGGWHLVRSGRKERQPSWFLIKADDAYASDVEADDLMDENMRASTRRAARSESTRAAARKSTARVRQPPAKRAAVRKTPLLTRAQKLPHARKASPSAAFFKPALAQLRDEPPAGDNWIHEVKWDGYRILATIAKGKVALWSRNALRWDEKIPDILQAVESLGLESAHLDGELIATDNQGRSDFNALQQTLAGEAQRPLVYVLFDLPYFEGYDLSRVTLVERKALLERMLGDGRRHLALSTHTRGDGAAAMERAVEHQLEGIISKRADSGYHAGRSGDWIKAKRLEGDEFAVVGYTPPKGSRSGFGSLLLARPDPQRRDGWIFAGRVGTGFSDRSLAETASLITAHPSRNAPSNLKNIDPLLRDARWISPTLVAEVYYRGIGNNHLLRQPSLKTLRMDKSPDDLRKPDRRVAKATPGPSPAIRHGTAKKVSGRAPAASAGNDTVTITHPDRVVYPSDNITKGEVAEYYRSIMKWLLPGVLDRPLSIIRCPEGAEKTCFFQKHPIQGLHRVGTVRLKEEKGSQAVYLFARDADSVLELVQFGTLEFHVWGATAARPDNADRIVFDLDPAPKVGWARVVAAARLLRGLLSRIGLQSFLRTTGGKGLHVVVPLNPGCPWAQVKDFSRAMASTMAAMHPQEFVDTASKAKRAGKIYVDYLRNSRGATSIANYSLRARKGAPVATPLRWEELSKIERGDAFTIHTLPRRLARLRKDPWEGIAAIGQSLDSAIAVLNKAP</sequence>
<keyword evidence="18" id="KW-0511">Multifunctional enzyme</keyword>
<feature type="domain" description="ATP-dependent DNA ligase family profile" evidence="22">
    <location>
        <begin position="322"/>
        <end position="414"/>
    </location>
</feature>
<dbReference type="InterPro" id="IPR012309">
    <property type="entry name" value="DNA_ligase_ATP-dep_C"/>
</dbReference>
<dbReference type="NCBIfam" id="TIGR02776">
    <property type="entry name" value="NHEJ_ligase_prk"/>
    <property type="match status" value="1"/>
</dbReference>
<dbReference type="InterPro" id="IPR014145">
    <property type="entry name" value="LigD_pol_dom"/>
</dbReference>
<dbReference type="PROSITE" id="PS50160">
    <property type="entry name" value="DNA_LIGASE_A3"/>
    <property type="match status" value="1"/>
</dbReference>
<protein>
    <recommendedName>
        <fullName evidence="2">DNA ligase (ATP)</fullName>
        <ecNumber evidence="2">6.5.1.1</ecNumber>
    </recommendedName>
    <alternativeName>
        <fullName evidence="19">NHEJ DNA polymerase</fullName>
    </alternativeName>
</protein>
<keyword evidence="6" id="KW-0540">Nuclease</keyword>
<dbReference type="Pfam" id="PF01068">
    <property type="entry name" value="DNA_ligase_A_M"/>
    <property type="match status" value="1"/>
</dbReference>
<dbReference type="GO" id="GO:0016874">
    <property type="term" value="F:ligase activity"/>
    <property type="evidence" value="ECO:0007669"/>
    <property type="project" value="UniProtKB-KW"/>
</dbReference>
<evidence type="ECO:0000313" key="24">
    <source>
        <dbReference type="Proteomes" id="UP001620461"/>
    </source>
</evidence>
<evidence type="ECO:0000256" key="14">
    <source>
        <dbReference type="ARBA" id="ARBA00023125"/>
    </source>
</evidence>
<evidence type="ECO:0000256" key="13">
    <source>
        <dbReference type="ARBA" id="ARBA00022932"/>
    </source>
</evidence>
<dbReference type="EMBL" id="JADIKJ010000018">
    <property type="protein sequence ID" value="MFK2901814.1"/>
    <property type="molecule type" value="Genomic_DNA"/>
</dbReference>
<reference evidence="23 24" key="1">
    <citation type="submission" date="2020-10" db="EMBL/GenBank/DDBJ databases">
        <title>Phylogeny of dyella-like bacteria.</title>
        <authorList>
            <person name="Fu J."/>
        </authorList>
    </citation>
    <scope>NUCLEOTIDE SEQUENCE [LARGE SCALE GENOMIC DNA]</scope>
    <source>
        <strain evidence="23 24">JP1</strain>
    </source>
</reference>
<keyword evidence="15" id="KW-0233">DNA recombination</keyword>
<keyword evidence="4" id="KW-0808">Transferase</keyword>
<evidence type="ECO:0000256" key="11">
    <source>
        <dbReference type="ARBA" id="ARBA00022839"/>
    </source>
</evidence>
<accession>A0ABW8JLG6</accession>
<keyword evidence="13" id="KW-0239">DNA-directed DNA polymerase</keyword>
<dbReference type="Pfam" id="PF04679">
    <property type="entry name" value="DNA_ligase_A_C"/>
    <property type="match status" value="1"/>
</dbReference>
<evidence type="ECO:0000256" key="20">
    <source>
        <dbReference type="ARBA" id="ARBA00034003"/>
    </source>
</evidence>
<dbReference type="NCBIfam" id="TIGR02778">
    <property type="entry name" value="ligD_pol"/>
    <property type="match status" value="1"/>
</dbReference>
<evidence type="ECO:0000256" key="5">
    <source>
        <dbReference type="ARBA" id="ARBA00022695"/>
    </source>
</evidence>
<dbReference type="InterPro" id="IPR014146">
    <property type="entry name" value="LigD_ligase_dom"/>
</dbReference>
<evidence type="ECO:0000256" key="6">
    <source>
        <dbReference type="ARBA" id="ARBA00022722"/>
    </source>
</evidence>
<keyword evidence="24" id="KW-1185">Reference proteome</keyword>
<keyword evidence="16" id="KW-0234">DNA repair</keyword>
<name>A0ABW8JLG6_9GAMM</name>
<evidence type="ECO:0000256" key="2">
    <source>
        <dbReference type="ARBA" id="ARBA00012727"/>
    </source>
</evidence>
<dbReference type="Pfam" id="PF13298">
    <property type="entry name" value="LigD_N"/>
    <property type="match status" value="1"/>
</dbReference>
<dbReference type="Proteomes" id="UP001620461">
    <property type="component" value="Unassembled WGS sequence"/>
</dbReference>
<dbReference type="CDD" id="cd04862">
    <property type="entry name" value="PaeLigD_Pol_like"/>
    <property type="match status" value="1"/>
</dbReference>
<evidence type="ECO:0000256" key="21">
    <source>
        <dbReference type="SAM" id="MobiDB-lite"/>
    </source>
</evidence>
<evidence type="ECO:0000256" key="3">
    <source>
        <dbReference type="ARBA" id="ARBA00022598"/>
    </source>
</evidence>
<evidence type="ECO:0000256" key="17">
    <source>
        <dbReference type="ARBA" id="ARBA00023211"/>
    </source>
</evidence>
<evidence type="ECO:0000256" key="8">
    <source>
        <dbReference type="ARBA" id="ARBA00022741"/>
    </source>
</evidence>
<keyword evidence="17" id="KW-0464">Manganese</keyword>
<evidence type="ECO:0000256" key="15">
    <source>
        <dbReference type="ARBA" id="ARBA00023172"/>
    </source>
</evidence>
<keyword evidence="7" id="KW-0479">Metal-binding</keyword>
<dbReference type="InterPro" id="IPR014143">
    <property type="entry name" value="NHEJ_ligase_prk"/>
</dbReference>
<evidence type="ECO:0000256" key="7">
    <source>
        <dbReference type="ARBA" id="ARBA00022723"/>
    </source>
</evidence>
<dbReference type="SUPFAM" id="SSF56091">
    <property type="entry name" value="DNA ligase/mRNA capping enzyme, catalytic domain"/>
    <property type="match status" value="1"/>
</dbReference>
<evidence type="ECO:0000256" key="10">
    <source>
        <dbReference type="ARBA" id="ARBA00022801"/>
    </source>
</evidence>
<evidence type="ECO:0000256" key="1">
    <source>
        <dbReference type="ARBA" id="ARBA00001936"/>
    </source>
</evidence>
<comment type="cofactor">
    <cofactor evidence="1">
        <name>Mn(2+)</name>
        <dbReference type="ChEBI" id="CHEBI:29035"/>
    </cofactor>
</comment>
<feature type="region of interest" description="Disordered" evidence="21">
    <location>
        <begin position="176"/>
        <end position="205"/>
    </location>
</feature>
<dbReference type="Gene3D" id="3.30.470.30">
    <property type="entry name" value="DNA ligase/mRNA capping enzyme"/>
    <property type="match status" value="1"/>
</dbReference>
<comment type="catalytic activity">
    <reaction evidence="20">
        <text>ATP + (deoxyribonucleotide)n-3'-hydroxyl + 5'-phospho-(deoxyribonucleotide)m = (deoxyribonucleotide)n+m + AMP + diphosphate.</text>
        <dbReference type="EC" id="6.5.1.1"/>
    </reaction>
</comment>
<dbReference type="InterPro" id="IPR052171">
    <property type="entry name" value="NHEJ_LigD"/>
</dbReference>
<dbReference type="PANTHER" id="PTHR42705">
    <property type="entry name" value="BIFUNCTIONAL NON-HOMOLOGOUS END JOINING PROTEIN LIGD"/>
    <property type="match status" value="1"/>
</dbReference>
<dbReference type="Gene3D" id="3.90.920.10">
    <property type="entry name" value="DNA primase, PRIM domain"/>
    <property type="match status" value="1"/>
</dbReference>
<evidence type="ECO:0000256" key="12">
    <source>
        <dbReference type="ARBA" id="ARBA00022840"/>
    </source>
</evidence>
<dbReference type="Gene3D" id="2.40.50.140">
    <property type="entry name" value="Nucleic acid-binding proteins"/>
    <property type="match status" value="1"/>
</dbReference>
<dbReference type="RefSeq" id="WP_404548670.1">
    <property type="nucleotide sequence ID" value="NZ_JADIKJ010000018.1"/>
</dbReference>
<dbReference type="InterPro" id="IPR033651">
    <property type="entry name" value="PaeLigD_Pol-like"/>
</dbReference>
<dbReference type="Pfam" id="PF21686">
    <property type="entry name" value="LigD_Prim-Pol"/>
    <property type="match status" value="1"/>
</dbReference>
<proteinExistence type="predicted"/>
<dbReference type="SUPFAM" id="SSF50249">
    <property type="entry name" value="Nucleic acid-binding proteins"/>
    <property type="match status" value="1"/>
</dbReference>
<feature type="region of interest" description="Disordered" evidence="21">
    <location>
        <begin position="1"/>
        <end position="24"/>
    </location>
</feature>
<gene>
    <name evidence="23" type="primary">ligD</name>
    <name evidence="23" type="ORF">ISP15_15860</name>
</gene>